<dbReference type="PROSITE" id="PS50293">
    <property type="entry name" value="TPR_REGION"/>
    <property type="match status" value="1"/>
</dbReference>
<feature type="repeat" description="TPR" evidence="3">
    <location>
        <begin position="116"/>
        <end position="149"/>
    </location>
</feature>
<evidence type="ECO:0000256" key="1">
    <source>
        <dbReference type="ARBA" id="ARBA00022737"/>
    </source>
</evidence>
<dbReference type="KEGG" id="kmn:HW532_03345"/>
<dbReference type="Pfam" id="PF14559">
    <property type="entry name" value="TPR_19"/>
    <property type="match status" value="1"/>
</dbReference>
<dbReference type="InterPro" id="IPR050498">
    <property type="entry name" value="Ycf3"/>
</dbReference>
<dbReference type="AlphaFoldDB" id="A0A7S8HB59"/>
<dbReference type="InterPro" id="IPR013105">
    <property type="entry name" value="TPR_2"/>
</dbReference>
<dbReference type="SUPFAM" id="SSF48452">
    <property type="entry name" value="TPR-like"/>
    <property type="match status" value="1"/>
</dbReference>
<dbReference type="PANTHER" id="PTHR44858">
    <property type="entry name" value="TETRATRICOPEPTIDE REPEAT PROTEIN 6"/>
    <property type="match status" value="1"/>
</dbReference>
<reference evidence="4 5" key="1">
    <citation type="submission" date="2020-06" db="EMBL/GenBank/DDBJ databases">
        <title>Genome sequence of 2 isolates from Red Sea Mangroves.</title>
        <authorList>
            <person name="Sefrji F."/>
            <person name="Michoud G."/>
            <person name="Merlino G."/>
            <person name="Daffonchio D."/>
        </authorList>
    </citation>
    <scope>NUCLEOTIDE SEQUENCE [LARGE SCALE GENOMIC DNA]</scope>
    <source>
        <strain evidence="4 5">R1DC25</strain>
    </source>
</reference>
<gene>
    <name evidence="4" type="ORF">HW532_03345</name>
</gene>
<dbReference type="SMART" id="SM00028">
    <property type="entry name" value="TPR"/>
    <property type="match status" value="3"/>
</dbReference>
<keyword evidence="2 3" id="KW-0802">TPR repeat</keyword>
<dbReference type="InterPro" id="IPR019734">
    <property type="entry name" value="TPR_rpt"/>
</dbReference>
<dbReference type="EMBL" id="CP058214">
    <property type="protein sequence ID" value="QPC41833.1"/>
    <property type="molecule type" value="Genomic_DNA"/>
</dbReference>
<dbReference type="PANTHER" id="PTHR44858:SF1">
    <property type="entry name" value="UDP-N-ACETYLGLUCOSAMINE--PEPTIDE N-ACETYLGLUCOSAMINYLTRANSFERASE SPINDLY-RELATED"/>
    <property type="match status" value="1"/>
</dbReference>
<dbReference type="RefSeq" id="WP_213163061.1">
    <property type="nucleotide sequence ID" value="NZ_CP058214.1"/>
</dbReference>
<organism evidence="4 5">
    <name type="scientific">Kaustia mangrovi</name>
    <dbReference type="NCBI Taxonomy" id="2593653"/>
    <lineage>
        <taxon>Bacteria</taxon>
        <taxon>Pseudomonadati</taxon>
        <taxon>Pseudomonadota</taxon>
        <taxon>Alphaproteobacteria</taxon>
        <taxon>Hyphomicrobiales</taxon>
        <taxon>Parvibaculaceae</taxon>
        <taxon>Kaustia</taxon>
    </lineage>
</organism>
<proteinExistence type="predicted"/>
<evidence type="ECO:0000313" key="4">
    <source>
        <dbReference type="EMBL" id="QPC41833.1"/>
    </source>
</evidence>
<dbReference type="Gene3D" id="1.25.40.10">
    <property type="entry name" value="Tetratricopeptide repeat domain"/>
    <property type="match status" value="1"/>
</dbReference>
<keyword evidence="5" id="KW-1185">Reference proteome</keyword>
<dbReference type="Pfam" id="PF07719">
    <property type="entry name" value="TPR_2"/>
    <property type="match status" value="1"/>
</dbReference>
<protein>
    <submittedName>
        <fullName evidence="4">Tetratricopeptide repeat protein</fullName>
    </submittedName>
</protein>
<evidence type="ECO:0000313" key="5">
    <source>
        <dbReference type="Proteomes" id="UP000593594"/>
    </source>
</evidence>
<evidence type="ECO:0000256" key="2">
    <source>
        <dbReference type="ARBA" id="ARBA00022803"/>
    </source>
</evidence>
<accession>A0A7S8HB59</accession>
<dbReference type="Proteomes" id="UP000593594">
    <property type="component" value="Chromosome"/>
</dbReference>
<sequence length="204" mass="23168">MSDGKSGITWREAHADPVYRVLKWIAIAGVALWLGYEGYDHFAERAPGDMAYLSANNAFEDGRYEDAAEGYRAALAKNPGHLPALRGLANSDIQLKRYGEALKTVEQAMALDPAFAGHYATRGIIYDRTGRYERAMADYETALERDPELADGMHWLDRFLYNIQEPPPTIADRLRYLERQMALPEEERVLSIPEIDDAQRPYEQ</sequence>
<evidence type="ECO:0000256" key="3">
    <source>
        <dbReference type="PROSITE-ProRule" id="PRU00339"/>
    </source>
</evidence>
<dbReference type="PROSITE" id="PS50005">
    <property type="entry name" value="TPR"/>
    <property type="match status" value="1"/>
</dbReference>
<name>A0A7S8HB59_9HYPH</name>
<keyword evidence="1" id="KW-0677">Repeat</keyword>
<dbReference type="InterPro" id="IPR011990">
    <property type="entry name" value="TPR-like_helical_dom_sf"/>
</dbReference>